<reference evidence="4" key="2">
    <citation type="journal article" date="2020" name="Front. Microbiol.">
        <title>Genetic Variants of the DSF Quorum Sensing System in Stenotrophomonas maltophilia Influence Virulence and Resistance Phenotypes Among Genotypically Diverse Clinical Isolates.</title>
        <authorList>
            <person name="Yero D."/>
            <person name="Huedo P."/>
            <person name="Conchillo-Sole O."/>
            <person name="Martinez-Servat S."/>
            <person name="Mamat U."/>
            <person name="Coves X."/>
            <person name="Llanas F."/>
            <person name="Roca I."/>
            <person name="Vila J."/>
            <person name="Schaible U.E."/>
            <person name="Daura X."/>
            <person name="Gibert I."/>
        </authorList>
    </citation>
    <scope>NUCLEOTIDE SEQUENCE</scope>
    <source>
        <strain evidence="4">OG156</strain>
    </source>
</reference>
<protein>
    <recommendedName>
        <fullName evidence="3">Type 4 secretion system PilS N-terminal domain-containing protein</fullName>
    </recommendedName>
</protein>
<dbReference type="InterPro" id="IPR045584">
    <property type="entry name" value="Pilin-like"/>
</dbReference>
<reference evidence="4" key="1">
    <citation type="submission" date="2018-09" db="EMBL/GenBank/DDBJ databases">
        <authorList>
            <person name="Groschel M."/>
            <person name="Kohl T."/>
            <person name="Conchillo-Sole O."/>
            <person name="Mamat U."/>
            <person name="Yero D."/>
            <person name="Niemann S."/>
            <person name="Daura X."/>
            <person name="Gibert I."/>
        </authorList>
    </citation>
    <scope>NUCLEOTIDE SEQUENCE</scope>
    <source>
        <strain evidence="4">OG156</strain>
    </source>
</reference>
<dbReference type="Proteomes" id="UP000822271">
    <property type="component" value="Unassembled WGS sequence"/>
</dbReference>
<feature type="compositionally biased region" description="Low complexity" evidence="1">
    <location>
        <begin position="224"/>
        <end position="247"/>
    </location>
</feature>
<organism evidence="4 5">
    <name type="scientific">Stenotrophomonas maltophilia</name>
    <name type="common">Pseudomonas maltophilia</name>
    <name type="synonym">Xanthomonas maltophilia</name>
    <dbReference type="NCBI Taxonomy" id="40324"/>
    <lineage>
        <taxon>Bacteria</taxon>
        <taxon>Pseudomonadati</taxon>
        <taxon>Pseudomonadota</taxon>
        <taxon>Gammaproteobacteria</taxon>
        <taxon>Lysobacterales</taxon>
        <taxon>Lysobacteraceae</taxon>
        <taxon>Stenotrophomonas</taxon>
        <taxon>Stenotrophomonas maltophilia group</taxon>
    </lineage>
</organism>
<evidence type="ECO:0000256" key="2">
    <source>
        <dbReference type="SAM" id="Phobius"/>
    </source>
</evidence>
<evidence type="ECO:0000313" key="4">
    <source>
        <dbReference type="EMBL" id="MBA0311576.1"/>
    </source>
</evidence>
<dbReference type="InterPro" id="IPR014911">
    <property type="entry name" value="PilS_N"/>
</dbReference>
<feature type="domain" description="Type 4 secretion system PilS N-terminal" evidence="3">
    <location>
        <begin position="73"/>
        <end position="180"/>
    </location>
</feature>
<proteinExistence type="predicted"/>
<dbReference type="AlphaFoldDB" id="A0AAW3S3Q6"/>
<dbReference type="Gene3D" id="3.30.1690.10">
    <property type="entry name" value="TcpA-like pilin"/>
    <property type="match status" value="1"/>
</dbReference>
<keyword evidence="2" id="KW-0472">Membrane</keyword>
<keyword evidence="2" id="KW-0812">Transmembrane</keyword>
<keyword evidence="2" id="KW-1133">Transmembrane helix</keyword>
<sequence>MCRMLKCMTPQARPRRRSPAPGFGLVELLLALGVATAMGAAAFWVYPRVTTRVNVASDVENVRDLASRVDRSHGVIGTFRGVSTLNVLEDGLAPTDFRQASAATMSNAWGGAVTVSPATVRLAGDAFSVGLSGLPARACVPFVSALAGDANVRDVIVGNTSVLLGKGGTLDIPGLGLACGADGAVVDVVYYSGLVAGPSVAVVPTLPTPSTPAFPAPSTPTPAGPVSTAPSVPDAVPGVPGSVSPSPGVAPSPAVPPLPVAPSVPVPQPLPTPVPTPAPPALVPCRQSESSAARASCPAGTWGTETVRTRQVCAPGDVDPNSDAAWEHPEAWVQAQTVAAVTTRDCQACPWSTREERDQWLPTSQACPSGQTGTHTWERQQVRSRDVFTHCPFGTTALPGPTYGGWSNWVDTGARRNEVNTCKPTAARCSDGSLQVVAWHTADGQDVPPPSGSSGISYWYPDAVVRLTPAEKAKLDWAIANVPIQRVETPAPMPGNWPANVSESAFYEEQCNTLSDAGNIRYAYSYDFECVSNMGMHYCDYNWTSGGTSLAVCRQACASDLVGKTNNPYRWEWPASSVVASTPYTTCTGQAGCTPNGGFGTQQGLPACNEHNVGETFAFNWYRQFYNPVRVDYQTLTLTCRGPTA</sequence>
<dbReference type="EMBL" id="RAUE01000017">
    <property type="protein sequence ID" value="MBA0311576.1"/>
    <property type="molecule type" value="Genomic_DNA"/>
</dbReference>
<gene>
    <name evidence="4" type="ORF">D7Y33_11260</name>
</gene>
<dbReference type="SUPFAM" id="SSF54523">
    <property type="entry name" value="Pili subunits"/>
    <property type="match status" value="1"/>
</dbReference>
<feature type="transmembrane region" description="Helical" evidence="2">
    <location>
        <begin position="21"/>
        <end position="46"/>
    </location>
</feature>
<evidence type="ECO:0000259" key="3">
    <source>
        <dbReference type="Pfam" id="PF08805"/>
    </source>
</evidence>
<comment type="caution">
    <text evidence="4">The sequence shown here is derived from an EMBL/GenBank/DDBJ whole genome shotgun (WGS) entry which is preliminary data.</text>
</comment>
<evidence type="ECO:0000256" key="1">
    <source>
        <dbReference type="SAM" id="MobiDB-lite"/>
    </source>
</evidence>
<name>A0AAW3S3Q6_STEMA</name>
<feature type="region of interest" description="Disordered" evidence="1">
    <location>
        <begin position="212"/>
        <end position="252"/>
    </location>
</feature>
<evidence type="ECO:0000313" key="5">
    <source>
        <dbReference type="Proteomes" id="UP000822271"/>
    </source>
</evidence>
<feature type="compositionally biased region" description="Pro residues" evidence="1">
    <location>
        <begin position="212"/>
        <end position="223"/>
    </location>
</feature>
<accession>A0AAW3S3Q6</accession>
<dbReference type="Pfam" id="PF08805">
    <property type="entry name" value="PilS"/>
    <property type="match status" value="1"/>
</dbReference>